<accession>A0ABT3I774</accession>
<evidence type="ECO:0000313" key="15">
    <source>
        <dbReference type="Proteomes" id="UP001163714"/>
    </source>
</evidence>
<dbReference type="InterPro" id="IPR000727">
    <property type="entry name" value="T_SNARE_dom"/>
</dbReference>
<feature type="domain" description="T-SNARE coiled-coil homology" evidence="12">
    <location>
        <begin position="469"/>
        <end position="531"/>
    </location>
</feature>
<keyword evidence="4 10" id="KW-0812">Transmembrane</keyword>
<evidence type="ECO:0000256" key="1">
    <source>
        <dbReference type="ARBA" id="ARBA00004429"/>
    </source>
</evidence>
<dbReference type="Gene3D" id="1.10.287.950">
    <property type="entry name" value="Methyl-accepting chemotaxis protein"/>
    <property type="match status" value="1"/>
</dbReference>
<dbReference type="PRINTS" id="PR00260">
    <property type="entry name" value="CHEMTRNSDUCR"/>
</dbReference>
<dbReference type="PANTHER" id="PTHR32089:SF55">
    <property type="entry name" value="METHYL ACCEPTING SENSORY TRANSDUCER WITH CACHE_2 SMALL MOLECULE BINDING DOMAIN"/>
    <property type="match status" value="1"/>
</dbReference>
<dbReference type="EMBL" id="JAPDMX010000007">
    <property type="protein sequence ID" value="MCW3171852.1"/>
    <property type="molecule type" value="Genomic_DNA"/>
</dbReference>
<dbReference type="SMART" id="SM00304">
    <property type="entry name" value="HAMP"/>
    <property type="match status" value="1"/>
</dbReference>
<evidence type="ECO:0000256" key="3">
    <source>
        <dbReference type="ARBA" id="ARBA00022519"/>
    </source>
</evidence>
<sequence length="554" mass="60006">MEYLSLRNKLLALSLVPLTLILSVVLVLFYVNESDSLAADITDFRQELILERKKQLKEAVEIGVGVVNYQRALGDAGNVNQALRDLRFGKAGYFFIYDTEGNSVFHAVQPDMEGQNKMDMADPNGTKIVVGLLNAAQQGDGHVTYFYQKPNTQGLTEKLGFGAMIPNTNLMLGSGAYIDDIDEVTAGYKQIKTEQMHQNLMMFIILTSTLGLLTTAGVMFTAKAMVQPIENMAHSLNDIASGEGDLTKRLDVKGKDEIAMLGLAFNLFVDKLQNIISDVSVATHDVKQAAKNINEQTVTISDQLYSHNSEIDQIVTAITEMSATAHDVAQNTNRVAESTQTASGYVMQAQECVDNSLSEVSDLMMQIDDAATNIQSLSEQSKKINSVLSVIGGIAEQTNLLALNAAIEAARAGEQGRGFAVVADEVRNLASRTQTSTVEINEMLTELHRSVSQAVDAMDKSQKSGIRSVESSKAISESLGAVTSSVTNINDMSTQIATAATEQSSVTEEINRNITSVQEIVNQLLDSSRQAADMSNNVANSGNHLSRLVSQFKI</sequence>
<keyword evidence="5 10" id="KW-1133">Transmembrane helix</keyword>
<dbReference type="SUPFAM" id="SSF58104">
    <property type="entry name" value="Methyl-accepting chemotaxis protein (MCP) signaling domain"/>
    <property type="match status" value="1"/>
</dbReference>
<dbReference type="Pfam" id="PF00672">
    <property type="entry name" value="HAMP"/>
    <property type="match status" value="1"/>
</dbReference>
<evidence type="ECO:0000256" key="6">
    <source>
        <dbReference type="ARBA" id="ARBA00023136"/>
    </source>
</evidence>
<dbReference type="Pfam" id="PF17200">
    <property type="entry name" value="sCache_2"/>
    <property type="match status" value="1"/>
</dbReference>
<dbReference type="InterPro" id="IPR004090">
    <property type="entry name" value="Chemotax_Me-accpt_rcpt"/>
</dbReference>
<evidence type="ECO:0000259" key="13">
    <source>
        <dbReference type="PROSITE" id="PS50885"/>
    </source>
</evidence>
<dbReference type="InterPro" id="IPR004089">
    <property type="entry name" value="MCPsignal_dom"/>
</dbReference>
<dbReference type="PROSITE" id="PS50192">
    <property type="entry name" value="T_SNARE"/>
    <property type="match status" value="1"/>
</dbReference>
<name>A0ABT3I774_9GAMM</name>
<evidence type="ECO:0000259" key="12">
    <source>
        <dbReference type="PROSITE" id="PS50192"/>
    </source>
</evidence>
<evidence type="ECO:0000256" key="4">
    <source>
        <dbReference type="ARBA" id="ARBA00022692"/>
    </source>
</evidence>
<dbReference type="SMART" id="SM00283">
    <property type="entry name" value="MA"/>
    <property type="match status" value="1"/>
</dbReference>
<dbReference type="InterPro" id="IPR033480">
    <property type="entry name" value="sCache_2"/>
</dbReference>
<keyword evidence="3" id="KW-0997">Cell inner membrane</keyword>
<keyword evidence="15" id="KW-1185">Reference proteome</keyword>
<dbReference type="Proteomes" id="UP001163714">
    <property type="component" value="Unassembled WGS sequence"/>
</dbReference>
<keyword evidence="7 9" id="KW-0807">Transducer</keyword>
<feature type="domain" description="HAMP" evidence="13">
    <location>
        <begin position="223"/>
        <end position="277"/>
    </location>
</feature>
<keyword evidence="6 10" id="KW-0472">Membrane</keyword>
<evidence type="ECO:0000256" key="2">
    <source>
        <dbReference type="ARBA" id="ARBA00022475"/>
    </source>
</evidence>
<dbReference type="PROSITE" id="PS50111">
    <property type="entry name" value="CHEMOTAXIS_TRANSDUC_2"/>
    <property type="match status" value="1"/>
</dbReference>
<comment type="subcellular location">
    <subcellularLocation>
        <location evidence="1">Cell inner membrane</location>
        <topology evidence="1">Multi-pass membrane protein</topology>
    </subcellularLocation>
</comment>
<reference evidence="14" key="1">
    <citation type="submission" date="2022-10" db="EMBL/GenBank/DDBJ databases">
        <title>Shewanella flava sp. nov, isolated from the estuary of the Fenhe River into the Yellow River.</title>
        <authorList>
            <person name="Li Y."/>
        </authorList>
    </citation>
    <scope>NUCLEOTIDE SEQUENCE</scope>
    <source>
        <strain evidence="14">FYR11-62</strain>
    </source>
</reference>
<dbReference type="CDD" id="cd06225">
    <property type="entry name" value="HAMP"/>
    <property type="match status" value="1"/>
</dbReference>
<dbReference type="CDD" id="cd11386">
    <property type="entry name" value="MCP_signal"/>
    <property type="match status" value="1"/>
</dbReference>
<gene>
    <name evidence="14" type="ORF">OHT75_05105</name>
</gene>
<organism evidence="14 15">
    <name type="scientific">Shewanella subflava</name>
    <dbReference type="NCBI Taxonomy" id="2986476"/>
    <lineage>
        <taxon>Bacteria</taxon>
        <taxon>Pseudomonadati</taxon>
        <taxon>Pseudomonadota</taxon>
        <taxon>Gammaproteobacteria</taxon>
        <taxon>Alteromonadales</taxon>
        <taxon>Shewanellaceae</taxon>
        <taxon>Shewanella</taxon>
    </lineage>
</organism>
<feature type="domain" description="Methyl-accepting transducer" evidence="11">
    <location>
        <begin position="282"/>
        <end position="518"/>
    </location>
</feature>
<dbReference type="PANTHER" id="PTHR32089">
    <property type="entry name" value="METHYL-ACCEPTING CHEMOTAXIS PROTEIN MCPB"/>
    <property type="match status" value="1"/>
</dbReference>
<comment type="caution">
    <text evidence="14">The sequence shown here is derived from an EMBL/GenBank/DDBJ whole genome shotgun (WGS) entry which is preliminary data.</text>
</comment>
<dbReference type="Pfam" id="PF00015">
    <property type="entry name" value="MCPsignal"/>
    <property type="match status" value="1"/>
</dbReference>
<dbReference type="PROSITE" id="PS50885">
    <property type="entry name" value="HAMP"/>
    <property type="match status" value="1"/>
</dbReference>
<evidence type="ECO:0000256" key="5">
    <source>
        <dbReference type="ARBA" id="ARBA00022989"/>
    </source>
</evidence>
<dbReference type="RefSeq" id="WP_264725389.1">
    <property type="nucleotide sequence ID" value="NZ_JAPDMX010000007.1"/>
</dbReference>
<dbReference type="Gene3D" id="3.30.450.20">
    <property type="entry name" value="PAS domain"/>
    <property type="match status" value="1"/>
</dbReference>
<keyword evidence="2" id="KW-1003">Cell membrane</keyword>
<evidence type="ECO:0000313" key="14">
    <source>
        <dbReference type="EMBL" id="MCW3171852.1"/>
    </source>
</evidence>
<evidence type="ECO:0000256" key="7">
    <source>
        <dbReference type="ARBA" id="ARBA00023224"/>
    </source>
</evidence>
<dbReference type="InterPro" id="IPR003660">
    <property type="entry name" value="HAMP_dom"/>
</dbReference>
<comment type="similarity">
    <text evidence="8">Belongs to the methyl-accepting chemotaxis (MCP) protein family.</text>
</comment>
<evidence type="ECO:0000256" key="10">
    <source>
        <dbReference type="SAM" id="Phobius"/>
    </source>
</evidence>
<feature type="transmembrane region" description="Helical" evidence="10">
    <location>
        <begin position="200"/>
        <end position="222"/>
    </location>
</feature>
<proteinExistence type="inferred from homology"/>
<dbReference type="SMART" id="SM01049">
    <property type="entry name" value="Cache_2"/>
    <property type="match status" value="1"/>
</dbReference>
<evidence type="ECO:0000256" key="8">
    <source>
        <dbReference type="ARBA" id="ARBA00029447"/>
    </source>
</evidence>
<evidence type="ECO:0000256" key="9">
    <source>
        <dbReference type="PROSITE-ProRule" id="PRU00284"/>
    </source>
</evidence>
<evidence type="ECO:0000259" key="11">
    <source>
        <dbReference type="PROSITE" id="PS50111"/>
    </source>
</evidence>
<protein>
    <submittedName>
        <fullName evidence="14">Methyl-accepting chemotaxis protein</fullName>
    </submittedName>
</protein>